<feature type="chain" id="PRO_5038403851" description="NlpC/P60 domain-containing protein" evidence="6">
    <location>
        <begin position="24"/>
        <end position="633"/>
    </location>
</feature>
<feature type="region of interest" description="Disordered" evidence="5">
    <location>
        <begin position="229"/>
        <end position="287"/>
    </location>
</feature>
<evidence type="ECO:0000256" key="3">
    <source>
        <dbReference type="ARBA" id="ARBA00022801"/>
    </source>
</evidence>
<proteinExistence type="inferred from homology"/>
<evidence type="ECO:0000313" key="8">
    <source>
        <dbReference type="EMBL" id="OXM13496.1"/>
    </source>
</evidence>
<keyword evidence="4" id="KW-0788">Thiol protease</keyword>
<protein>
    <recommendedName>
        <fullName evidence="7">NlpC/P60 domain-containing protein</fullName>
    </recommendedName>
</protein>
<dbReference type="EMBL" id="NMUQ01000003">
    <property type="protein sequence ID" value="OXM13496.1"/>
    <property type="molecule type" value="Genomic_DNA"/>
</dbReference>
<dbReference type="PANTHER" id="PTHR47053">
    <property type="entry name" value="MUREIN DD-ENDOPEPTIDASE MEPH-RELATED"/>
    <property type="match status" value="1"/>
</dbReference>
<comment type="similarity">
    <text evidence="1">Belongs to the peptidase C40 family.</text>
</comment>
<dbReference type="Gene3D" id="3.90.1720.10">
    <property type="entry name" value="endopeptidase domain like (from Nostoc punctiforme)"/>
    <property type="match status" value="1"/>
</dbReference>
<dbReference type="InterPro" id="IPR051202">
    <property type="entry name" value="Peptidase_C40"/>
</dbReference>
<feature type="signal peptide" evidence="6">
    <location>
        <begin position="1"/>
        <end position="23"/>
    </location>
</feature>
<dbReference type="Proteomes" id="UP000215145">
    <property type="component" value="Unassembled WGS sequence"/>
</dbReference>
<feature type="compositionally biased region" description="Low complexity" evidence="5">
    <location>
        <begin position="69"/>
        <end position="83"/>
    </location>
</feature>
<dbReference type="GO" id="GO:0006508">
    <property type="term" value="P:proteolysis"/>
    <property type="evidence" value="ECO:0007669"/>
    <property type="project" value="UniProtKB-KW"/>
</dbReference>
<keyword evidence="6" id="KW-0732">Signal</keyword>
<reference evidence="8 9" key="1">
    <citation type="submission" date="2017-07" db="EMBL/GenBank/DDBJ databases">
        <title>Paenibacillus herberti R33 genome sequencing and assembly.</title>
        <authorList>
            <person name="Su W."/>
        </authorList>
    </citation>
    <scope>NUCLEOTIDE SEQUENCE [LARGE SCALE GENOMIC DNA]</scope>
    <source>
        <strain evidence="8 9">R33</strain>
    </source>
</reference>
<dbReference type="RefSeq" id="WP_089526201.1">
    <property type="nucleotide sequence ID" value="NZ_NMUQ01000003.1"/>
</dbReference>
<evidence type="ECO:0000256" key="1">
    <source>
        <dbReference type="ARBA" id="ARBA00007074"/>
    </source>
</evidence>
<organism evidence="8 9">
    <name type="scientific">Paenibacillus herberti</name>
    <dbReference type="NCBI Taxonomy" id="1619309"/>
    <lineage>
        <taxon>Bacteria</taxon>
        <taxon>Bacillati</taxon>
        <taxon>Bacillota</taxon>
        <taxon>Bacilli</taxon>
        <taxon>Bacillales</taxon>
        <taxon>Paenibacillaceae</taxon>
        <taxon>Paenibacillus</taxon>
    </lineage>
</organism>
<evidence type="ECO:0000313" key="9">
    <source>
        <dbReference type="Proteomes" id="UP000215145"/>
    </source>
</evidence>
<feature type="compositionally biased region" description="Gly residues" evidence="5">
    <location>
        <begin position="231"/>
        <end position="286"/>
    </location>
</feature>
<keyword evidence="2" id="KW-0645">Protease</keyword>
<dbReference type="GO" id="GO:0008234">
    <property type="term" value="F:cysteine-type peptidase activity"/>
    <property type="evidence" value="ECO:0007669"/>
    <property type="project" value="UniProtKB-KW"/>
</dbReference>
<keyword evidence="3" id="KW-0378">Hydrolase</keyword>
<dbReference type="InterPro" id="IPR038765">
    <property type="entry name" value="Papain-like_cys_pep_sf"/>
</dbReference>
<evidence type="ECO:0000256" key="2">
    <source>
        <dbReference type="ARBA" id="ARBA00022670"/>
    </source>
</evidence>
<feature type="domain" description="NlpC/P60" evidence="7">
    <location>
        <begin position="107"/>
        <end position="229"/>
    </location>
</feature>
<name>A0A229NUA6_9BACL</name>
<dbReference type="SUPFAM" id="SSF54001">
    <property type="entry name" value="Cysteine proteinases"/>
    <property type="match status" value="1"/>
</dbReference>
<evidence type="ECO:0000259" key="7">
    <source>
        <dbReference type="PROSITE" id="PS51935"/>
    </source>
</evidence>
<sequence length="633" mass="65996">MRRLIWTGTAFAMLAAAGGTVYAEPSRLSSGAKNIPGPDAHGASSAPYADADTARILAGMAPSTIAPAATGGGTADSSAGKTTDGNVSILSAESDSPISEKGPLSLQALGGAIADYALDYLGTPYKYGGSSPAGLDASGFLYYIYRNSAAEIELPRTIAEQFKSGSPVGGQSLLLPGDAVFFHNNGSVSFAGIYIGNREFAAATVDGVKLSALSSPYWQERYAGARRMTGGSAGDGGNAGTGNGNVGGGSGSSNGNAGSGSGSSNGNAGSGSGSGSSNGNAGGSGSNAGSTMHATTYFKGITGFLSKAKPILSASTYNRLEEKANLAFQQYEQGRYTEMLATHEEILDSIEALSATELSRIGVKSGEIYGSSFSVGLYDITVDGLLKARKETGYAMTSAQQTAADQLWKQVRLIYPKSYLSLVKQLRLEVHRGGISRVETLGKGQVRLVIDPSDLTPTAKEKTRWALVRELGKLVTQQGPAGAELDHIGSASSGLDGGGGMLGSAFAGPAAGSSQWAYYHKNSLMTRFYTKFWTPEVISAARAGKPMTTLYTKLFFREASAYQVQEDIADAWAAFVLYDKPVKPADRRDEKMLFFYSSSNLTAIRTQARSGMGLTKSYPKTTTVTDLIGPRTW</sequence>
<dbReference type="InterPro" id="IPR000064">
    <property type="entry name" value="NLP_P60_dom"/>
</dbReference>
<gene>
    <name evidence="8" type="ORF">CGZ75_20875</name>
</gene>
<dbReference type="PROSITE" id="PS51935">
    <property type="entry name" value="NLPC_P60"/>
    <property type="match status" value="1"/>
</dbReference>
<evidence type="ECO:0000256" key="6">
    <source>
        <dbReference type="SAM" id="SignalP"/>
    </source>
</evidence>
<dbReference type="OrthoDB" id="9813368at2"/>
<feature type="region of interest" description="Disordered" evidence="5">
    <location>
        <begin position="69"/>
        <end position="88"/>
    </location>
</feature>
<dbReference type="Pfam" id="PF00877">
    <property type="entry name" value="NLPC_P60"/>
    <property type="match status" value="1"/>
</dbReference>
<keyword evidence="9" id="KW-1185">Reference proteome</keyword>
<comment type="caution">
    <text evidence="8">The sequence shown here is derived from an EMBL/GenBank/DDBJ whole genome shotgun (WGS) entry which is preliminary data.</text>
</comment>
<evidence type="ECO:0000256" key="4">
    <source>
        <dbReference type="ARBA" id="ARBA00022807"/>
    </source>
</evidence>
<evidence type="ECO:0000256" key="5">
    <source>
        <dbReference type="SAM" id="MobiDB-lite"/>
    </source>
</evidence>
<dbReference type="PANTHER" id="PTHR47053:SF1">
    <property type="entry name" value="MUREIN DD-ENDOPEPTIDASE MEPH-RELATED"/>
    <property type="match status" value="1"/>
</dbReference>
<accession>A0A229NUA6</accession>
<dbReference type="AlphaFoldDB" id="A0A229NUA6"/>